<dbReference type="PANTHER" id="PTHR45663">
    <property type="entry name" value="GEO12009P1"/>
    <property type="match status" value="1"/>
</dbReference>
<name>A0AB33EGG2_9PSED</name>
<evidence type="ECO:0000313" key="2">
    <source>
        <dbReference type="EMBL" id="ATE78337.1"/>
    </source>
</evidence>
<dbReference type="GO" id="GO:0015035">
    <property type="term" value="F:protein-disulfide reductase activity"/>
    <property type="evidence" value="ECO:0007669"/>
    <property type="project" value="TreeGrafter"/>
</dbReference>
<sequence length="151" mass="17376">MSSMSTQSLDPAYRNALNTWRPVILYFGNDHCPACKWAEPVFREIAEKYKDHACIYVLDTSKSPRHPEVKGTPTVLFYKEGKLLTKLKGIGTPETLEEHFKKHIGKLRPKRVARKPRRDLPWLQKTLSTLCTAPRARERLNARLMSNAMGK</sequence>
<gene>
    <name evidence="2" type="ORF">CNN82_18610</name>
</gene>
<dbReference type="Gene3D" id="3.40.30.10">
    <property type="entry name" value="Glutaredoxin"/>
    <property type="match status" value="1"/>
</dbReference>
<accession>A0AB33EGG2</accession>
<dbReference type="InterPro" id="IPR013766">
    <property type="entry name" value="Thioredoxin_domain"/>
</dbReference>
<dbReference type="PROSITE" id="PS51352">
    <property type="entry name" value="THIOREDOXIN_2"/>
    <property type="match status" value="1"/>
</dbReference>
<dbReference type="PANTHER" id="PTHR45663:SF11">
    <property type="entry name" value="GEO12009P1"/>
    <property type="match status" value="1"/>
</dbReference>
<dbReference type="InterPro" id="IPR036249">
    <property type="entry name" value="Thioredoxin-like_sf"/>
</dbReference>
<protein>
    <submittedName>
        <fullName evidence="2">Thiol reductase thioredoxin</fullName>
    </submittedName>
</protein>
<proteinExistence type="predicted"/>
<dbReference type="Proteomes" id="UP000218385">
    <property type="component" value="Chromosome"/>
</dbReference>
<dbReference type="EMBL" id="CP023466">
    <property type="protein sequence ID" value="ATE78337.1"/>
    <property type="molecule type" value="Genomic_DNA"/>
</dbReference>
<evidence type="ECO:0000259" key="1">
    <source>
        <dbReference type="PROSITE" id="PS51352"/>
    </source>
</evidence>
<organism evidence="2 3">
    <name type="scientific">Pseudomonas frederiksbergensis</name>
    <dbReference type="NCBI Taxonomy" id="104087"/>
    <lineage>
        <taxon>Bacteria</taxon>
        <taxon>Pseudomonadati</taxon>
        <taxon>Pseudomonadota</taxon>
        <taxon>Gammaproteobacteria</taxon>
        <taxon>Pseudomonadales</taxon>
        <taxon>Pseudomonadaceae</taxon>
        <taxon>Pseudomonas</taxon>
    </lineage>
</organism>
<dbReference type="Pfam" id="PF00085">
    <property type="entry name" value="Thioredoxin"/>
    <property type="match status" value="1"/>
</dbReference>
<reference evidence="2 3" key="1">
    <citation type="submission" date="2017-09" db="EMBL/GenBank/DDBJ databases">
        <title>Complete Genome sequence of Lysobacter capsici KNU-15.</title>
        <authorList>
            <person name="Kim M.-C."/>
            <person name="Yi H."/>
            <person name="Lee D.-W."/>
            <person name="Shin J.-H."/>
        </authorList>
    </citation>
    <scope>NUCLEOTIDE SEQUENCE [LARGE SCALE GENOMIC DNA]</scope>
    <source>
        <strain evidence="2 3">KNU-15</strain>
    </source>
</reference>
<dbReference type="AlphaFoldDB" id="A0AB33EGG2"/>
<dbReference type="RefSeq" id="WP_096480595.1">
    <property type="nucleotide sequence ID" value="NZ_CP023466.1"/>
</dbReference>
<evidence type="ECO:0000313" key="3">
    <source>
        <dbReference type="Proteomes" id="UP000218385"/>
    </source>
</evidence>
<dbReference type="SUPFAM" id="SSF52833">
    <property type="entry name" value="Thioredoxin-like"/>
    <property type="match status" value="1"/>
</dbReference>
<dbReference type="CDD" id="cd02947">
    <property type="entry name" value="TRX_family"/>
    <property type="match status" value="1"/>
</dbReference>
<feature type="domain" description="Thioredoxin" evidence="1">
    <location>
        <begin position="1"/>
        <end position="105"/>
    </location>
</feature>
<dbReference type="GO" id="GO:0005737">
    <property type="term" value="C:cytoplasm"/>
    <property type="evidence" value="ECO:0007669"/>
    <property type="project" value="TreeGrafter"/>
</dbReference>